<feature type="binding site" evidence="7">
    <location>
        <begin position="65"/>
        <end position="67"/>
    </location>
    <ligand>
        <name>5-amino-6-(D-ribitylamino)uracil</name>
        <dbReference type="ChEBI" id="CHEBI:15934"/>
    </ligand>
</feature>
<keyword evidence="4 7" id="KW-0686">Riboflavin biosynthesis</keyword>
<feature type="active site" description="Proton donor" evidence="7">
    <location>
        <position position="99"/>
    </location>
</feature>
<dbReference type="NCBIfam" id="TIGR00114">
    <property type="entry name" value="lumazine-synth"/>
    <property type="match status" value="1"/>
</dbReference>
<proteinExistence type="inferred from homology"/>
<dbReference type="AlphaFoldDB" id="A0A172T228"/>
<sequence>MEGKTAQLRLKIQEGTYDGSGLKFAIIVPRFNSSVTERLLEGAIDCLIRHNVREEDITIVRVPGSMEVVFVLNHLINFHSDKFDAIIVLGAVIQGETYHFNIVANEIGKAVAHFNSISKIPITFGVLTTETVEQALNRAGIKSGNKGFEAALAALEMANLKRVLDSSKSSVIK</sequence>
<dbReference type="PANTHER" id="PTHR21058">
    <property type="entry name" value="6,7-DIMETHYL-8-RIBITYLLUMAZINE SYNTHASE DMRL SYNTHASE LUMAZINE SYNTHASE"/>
    <property type="match status" value="1"/>
</dbReference>
<keyword evidence="5 7" id="KW-0808">Transferase</keyword>
<accession>A0A172T228</accession>
<dbReference type="SUPFAM" id="SSF52121">
    <property type="entry name" value="Lumazine synthase"/>
    <property type="match status" value="1"/>
</dbReference>
<dbReference type="EC" id="2.5.1.78" evidence="3 7"/>
<feature type="binding site" evidence="7">
    <location>
        <begin position="91"/>
        <end position="93"/>
    </location>
    <ligand>
        <name>5-amino-6-(D-ribitylamino)uracil</name>
        <dbReference type="ChEBI" id="CHEBI:15934"/>
    </ligand>
</feature>
<comment type="catalytic activity">
    <reaction evidence="6 7">
        <text>(2S)-2-hydroxy-3-oxobutyl phosphate + 5-amino-6-(D-ribitylamino)uracil = 6,7-dimethyl-8-(1-D-ribityl)lumazine + phosphate + 2 H2O + H(+)</text>
        <dbReference type="Rhea" id="RHEA:26152"/>
        <dbReference type="ChEBI" id="CHEBI:15377"/>
        <dbReference type="ChEBI" id="CHEBI:15378"/>
        <dbReference type="ChEBI" id="CHEBI:15934"/>
        <dbReference type="ChEBI" id="CHEBI:43474"/>
        <dbReference type="ChEBI" id="CHEBI:58201"/>
        <dbReference type="ChEBI" id="CHEBI:58830"/>
        <dbReference type="EC" id="2.5.1.78"/>
    </reaction>
</comment>
<reference evidence="9" key="2">
    <citation type="journal article" date="2020" name="mSystems">
        <title>Genome- and Community-Level Interaction Insights into Carbon Utilization and Element Cycling Functions of Hydrothermarchaeota in Hydrothermal Sediment.</title>
        <authorList>
            <person name="Zhou Z."/>
            <person name="Liu Y."/>
            <person name="Xu W."/>
            <person name="Pan J."/>
            <person name="Luo Z.H."/>
            <person name="Li M."/>
        </authorList>
    </citation>
    <scope>NUCLEOTIDE SEQUENCE [LARGE SCALE GENOMIC DNA]</scope>
    <source>
        <strain evidence="9">SpSt-640</strain>
    </source>
</reference>
<dbReference type="Pfam" id="PF00885">
    <property type="entry name" value="DMRL_synthase"/>
    <property type="match status" value="1"/>
</dbReference>
<evidence type="ECO:0000256" key="6">
    <source>
        <dbReference type="ARBA" id="ARBA00048785"/>
    </source>
</evidence>
<dbReference type="CDD" id="cd09209">
    <property type="entry name" value="Lumazine_synthase-I"/>
    <property type="match status" value="1"/>
</dbReference>
<feature type="binding site" evidence="7">
    <location>
        <position position="138"/>
    </location>
    <ligand>
        <name>(2S)-2-hydroxy-3-oxobutyl phosphate</name>
        <dbReference type="ChEBI" id="CHEBI:58830"/>
    </ligand>
</feature>
<dbReference type="GO" id="GO:0009231">
    <property type="term" value="P:riboflavin biosynthetic process"/>
    <property type="evidence" value="ECO:0007669"/>
    <property type="project" value="UniProtKB-UniRule"/>
</dbReference>
<evidence type="ECO:0000256" key="2">
    <source>
        <dbReference type="ARBA" id="ARBA00007424"/>
    </source>
</evidence>
<dbReference type="InterPro" id="IPR034964">
    <property type="entry name" value="LS"/>
</dbReference>
<dbReference type="GO" id="GO:0000906">
    <property type="term" value="F:6,7-dimethyl-8-ribityllumazine synthase activity"/>
    <property type="evidence" value="ECO:0007669"/>
    <property type="project" value="UniProtKB-UniRule"/>
</dbReference>
<protein>
    <recommendedName>
        <fullName evidence="3 7">6,7-dimethyl-8-ribityllumazine synthase</fullName>
        <shortName evidence="7">DMRL synthase</shortName>
        <shortName evidence="7">LS</shortName>
        <shortName evidence="7">Lumazine synthase</shortName>
        <ecNumber evidence="3 7">2.5.1.78</ecNumber>
    </recommendedName>
</protein>
<dbReference type="Gene3D" id="3.40.50.960">
    <property type="entry name" value="Lumazine/riboflavin synthase"/>
    <property type="match status" value="1"/>
</dbReference>
<evidence type="ECO:0000313" key="8">
    <source>
        <dbReference type="EMBL" id="ANE41059.1"/>
    </source>
</evidence>
<dbReference type="EMBL" id="DTBH01000141">
    <property type="protein sequence ID" value="HGQ77559.1"/>
    <property type="molecule type" value="Genomic_DNA"/>
</dbReference>
<dbReference type="GO" id="GO:0005829">
    <property type="term" value="C:cytosol"/>
    <property type="evidence" value="ECO:0007669"/>
    <property type="project" value="TreeGrafter"/>
</dbReference>
<dbReference type="PATRIC" id="fig|93466.3.peg.630"/>
<dbReference type="InterPro" id="IPR002180">
    <property type="entry name" value="LS/RS"/>
</dbReference>
<evidence type="ECO:0000313" key="10">
    <source>
        <dbReference type="Proteomes" id="UP000077096"/>
    </source>
</evidence>
<feature type="binding site" evidence="7">
    <location>
        <position position="124"/>
    </location>
    <ligand>
        <name>5-amino-6-(D-ribitylamino)uracil</name>
        <dbReference type="ChEBI" id="CHEBI:15934"/>
    </ligand>
</feature>
<dbReference type="EMBL" id="CP011393">
    <property type="protein sequence ID" value="ANE41059.1"/>
    <property type="molecule type" value="Genomic_DNA"/>
</dbReference>
<name>A0A172T228_FERPE</name>
<evidence type="ECO:0000256" key="3">
    <source>
        <dbReference type="ARBA" id="ARBA00012664"/>
    </source>
</evidence>
<dbReference type="OrthoDB" id="9809709at2"/>
<reference evidence="8 10" key="1">
    <citation type="submission" date="2014-08" db="EMBL/GenBank/DDBJ databases">
        <title>Fervidobacterium pennivorans DYC genome.</title>
        <authorList>
            <person name="Wushke S."/>
        </authorList>
    </citation>
    <scope>NUCLEOTIDE SEQUENCE [LARGE SCALE GENOMIC DNA]</scope>
    <source>
        <strain evidence="8 10">DYC</strain>
    </source>
</reference>
<comment type="pathway">
    <text evidence="1 7">Cofactor biosynthesis; riboflavin biosynthesis; riboflavin from 2-hydroxy-3-oxobutyl phosphate and 5-amino-6-(D-ribitylamino)uracil: step 1/2.</text>
</comment>
<feature type="binding site" evidence="7">
    <location>
        <begin position="96"/>
        <end position="97"/>
    </location>
    <ligand>
        <name>(2S)-2-hydroxy-3-oxobutyl phosphate</name>
        <dbReference type="ChEBI" id="CHEBI:58830"/>
    </ligand>
</feature>
<evidence type="ECO:0000256" key="4">
    <source>
        <dbReference type="ARBA" id="ARBA00022619"/>
    </source>
</evidence>
<dbReference type="UniPathway" id="UPA00275">
    <property type="reaction ID" value="UER00404"/>
</dbReference>
<dbReference type="PANTHER" id="PTHR21058:SF0">
    <property type="entry name" value="6,7-DIMETHYL-8-RIBITYLLUMAZINE SYNTHASE"/>
    <property type="match status" value="1"/>
</dbReference>
<dbReference type="InterPro" id="IPR036467">
    <property type="entry name" value="LS/RS_sf"/>
</dbReference>
<comment type="function">
    <text evidence="7">Catalyzes the formation of 6,7-dimethyl-8-ribityllumazine by condensation of 5-amino-6-(D-ribitylamino)uracil with 3,4-dihydroxy-2-butanone 4-phosphate. This is the penultimate step in the biosynthesis of riboflavin.</text>
</comment>
<evidence type="ECO:0000256" key="1">
    <source>
        <dbReference type="ARBA" id="ARBA00004917"/>
    </source>
</evidence>
<evidence type="ECO:0000313" key="9">
    <source>
        <dbReference type="EMBL" id="HGQ77559.1"/>
    </source>
</evidence>
<feature type="binding site" evidence="7">
    <location>
        <position position="31"/>
    </location>
    <ligand>
        <name>5-amino-6-(D-ribitylamino)uracil</name>
        <dbReference type="ChEBI" id="CHEBI:15934"/>
    </ligand>
</feature>
<evidence type="ECO:0000256" key="7">
    <source>
        <dbReference type="HAMAP-Rule" id="MF_00178"/>
    </source>
</evidence>
<dbReference type="GO" id="GO:0009349">
    <property type="term" value="C:riboflavin synthase complex"/>
    <property type="evidence" value="ECO:0007669"/>
    <property type="project" value="UniProtKB-UniRule"/>
</dbReference>
<organism evidence="8 10">
    <name type="scientific">Fervidobacterium pennivorans</name>
    <dbReference type="NCBI Taxonomy" id="93466"/>
    <lineage>
        <taxon>Bacteria</taxon>
        <taxon>Thermotogati</taxon>
        <taxon>Thermotogota</taxon>
        <taxon>Thermotogae</taxon>
        <taxon>Thermotogales</taxon>
        <taxon>Fervidobacteriaceae</taxon>
        <taxon>Fervidobacterium</taxon>
    </lineage>
</organism>
<evidence type="ECO:0000256" key="5">
    <source>
        <dbReference type="ARBA" id="ARBA00022679"/>
    </source>
</evidence>
<dbReference type="KEGG" id="fng:JM64_02895"/>
<comment type="similarity">
    <text evidence="2 7">Belongs to the DMRL synthase family.</text>
</comment>
<dbReference type="HAMAP" id="MF_00178">
    <property type="entry name" value="Lumazine_synth"/>
    <property type="match status" value="1"/>
</dbReference>
<dbReference type="Proteomes" id="UP000077096">
    <property type="component" value="Chromosome"/>
</dbReference>
<gene>
    <name evidence="7 8" type="primary">ribH</name>
    <name evidence="9" type="ORF">ENU12_06625</name>
    <name evidence="8" type="ORF">JM64_02895</name>
</gene>